<name>A0A8D8YS27_9HEMI</name>
<reference evidence="2" key="1">
    <citation type="submission" date="2021-05" db="EMBL/GenBank/DDBJ databases">
        <authorList>
            <person name="Alioto T."/>
            <person name="Alioto T."/>
            <person name="Gomez Garrido J."/>
        </authorList>
    </citation>
    <scope>NUCLEOTIDE SEQUENCE</scope>
</reference>
<proteinExistence type="predicted"/>
<evidence type="ECO:0000256" key="1">
    <source>
        <dbReference type="SAM" id="Phobius"/>
    </source>
</evidence>
<accession>A0A8D8YS27</accession>
<dbReference type="AlphaFoldDB" id="A0A8D8YS27"/>
<sequence>MSLSLILFPPMCLTNPLPSHVSPTHPLPSQVSPNHHPLPSQAFPLLYSHLFVFSLSPSTLSQSLLYFDTYYLSLFHQYLAVFVSVVCWSYYYLYLGYSYNHMIFIVELMRLEPWSQLTHAFLPIPKLYSMVCFG</sequence>
<organism evidence="2">
    <name type="scientific">Cacopsylla melanoneura</name>
    <dbReference type="NCBI Taxonomy" id="428564"/>
    <lineage>
        <taxon>Eukaryota</taxon>
        <taxon>Metazoa</taxon>
        <taxon>Ecdysozoa</taxon>
        <taxon>Arthropoda</taxon>
        <taxon>Hexapoda</taxon>
        <taxon>Insecta</taxon>
        <taxon>Pterygota</taxon>
        <taxon>Neoptera</taxon>
        <taxon>Paraneoptera</taxon>
        <taxon>Hemiptera</taxon>
        <taxon>Sternorrhyncha</taxon>
        <taxon>Psylloidea</taxon>
        <taxon>Psyllidae</taxon>
        <taxon>Psyllinae</taxon>
        <taxon>Cacopsylla</taxon>
    </lineage>
</organism>
<evidence type="ECO:0000313" key="2">
    <source>
        <dbReference type="EMBL" id="CAG6733734.1"/>
    </source>
</evidence>
<keyword evidence="1" id="KW-0472">Membrane</keyword>
<keyword evidence="1" id="KW-0812">Transmembrane</keyword>
<dbReference type="EMBL" id="HBUF01390737">
    <property type="protein sequence ID" value="CAG6733734.1"/>
    <property type="molecule type" value="Transcribed_RNA"/>
</dbReference>
<keyword evidence="1" id="KW-1133">Transmembrane helix</keyword>
<feature type="transmembrane region" description="Helical" evidence="1">
    <location>
        <begin position="74"/>
        <end position="93"/>
    </location>
</feature>
<protein>
    <submittedName>
        <fullName evidence="2">Uncharacterized protein</fullName>
    </submittedName>
</protein>